<comment type="caution">
    <text evidence="2">The sequence shown here is derived from an EMBL/GenBank/DDBJ whole genome shotgun (WGS) entry which is preliminary data.</text>
</comment>
<organism evidence="2 3">
    <name type="scientific">Neolewinella antarctica</name>
    <dbReference type="NCBI Taxonomy" id="442734"/>
    <lineage>
        <taxon>Bacteria</taxon>
        <taxon>Pseudomonadati</taxon>
        <taxon>Bacteroidota</taxon>
        <taxon>Saprospiria</taxon>
        <taxon>Saprospirales</taxon>
        <taxon>Lewinellaceae</taxon>
        <taxon>Neolewinella</taxon>
    </lineage>
</organism>
<dbReference type="Gene3D" id="2.60.40.4060">
    <property type="entry name" value="Reeler domain"/>
    <property type="match status" value="1"/>
</dbReference>
<name>A0ABX0XC24_9BACT</name>
<evidence type="ECO:0000313" key="2">
    <source>
        <dbReference type="EMBL" id="NJC26526.1"/>
    </source>
</evidence>
<dbReference type="InterPro" id="IPR042307">
    <property type="entry name" value="Reeler_sf"/>
</dbReference>
<protein>
    <recommendedName>
        <fullName evidence="4">T9SS type A sorting domain-containing protein</fullName>
    </recommendedName>
</protein>
<dbReference type="NCBIfam" id="NF041895">
    <property type="entry name" value="choice_anch_V"/>
    <property type="match status" value="1"/>
</dbReference>
<dbReference type="NCBIfam" id="TIGR04183">
    <property type="entry name" value="Por_Secre_tail"/>
    <property type="match status" value="1"/>
</dbReference>
<dbReference type="RefSeq" id="WP_168037260.1">
    <property type="nucleotide sequence ID" value="NZ_JAATJH010000002.1"/>
</dbReference>
<feature type="signal peptide" evidence="1">
    <location>
        <begin position="1"/>
        <end position="30"/>
    </location>
</feature>
<reference evidence="2 3" key="1">
    <citation type="submission" date="2020-03" db="EMBL/GenBank/DDBJ databases">
        <title>Genomic Encyclopedia of Type Strains, Phase IV (KMG-IV): sequencing the most valuable type-strain genomes for metagenomic binning, comparative biology and taxonomic classification.</title>
        <authorList>
            <person name="Goeker M."/>
        </authorList>
    </citation>
    <scope>NUCLEOTIDE SEQUENCE [LARGE SCALE GENOMIC DNA]</scope>
    <source>
        <strain evidence="2 3">DSM 105096</strain>
    </source>
</reference>
<evidence type="ECO:0000256" key="1">
    <source>
        <dbReference type="SAM" id="SignalP"/>
    </source>
</evidence>
<sequence length="290" mass="29600">MTQFNYSLSAIVAGICLSVLFLGNSGGAAANDNFYTGAPSTGGGTEATCSTCHRGGTYGEPALTVLFAEQGSTEFNALTSYVPGQTYQVSIKVGFTGAEPAGYGFQAQFLTDSTALRAGTATATGGVQVSAGGAARQYVEHNSVSNGGDFAFAWTAPEVGTGPVNLYAVGNLVNRARGTGGDNGSTSPTIVALTEGNLSSVATVAAITGRLYPNPAGARSRVQVEVDVKQSGSHRLTVRDATGRLLTTAQLELSSGGQVIPLMAENFSTGLYTVLLTGSDSRFVGRLVVR</sequence>
<accession>A0ABX0XC24</accession>
<gene>
    <name evidence="2" type="ORF">GGR27_002025</name>
</gene>
<dbReference type="Proteomes" id="UP000770785">
    <property type="component" value="Unassembled WGS sequence"/>
</dbReference>
<keyword evidence="3" id="KW-1185">Reference proteome</keyword>
<dbReference type="InterPro" id="IPR026444">
    <property type="entry name" value="Secre_tail"/>
</dbReference>
<evidence type="ECO:0000313" key="3">
    <source>
        <dbReference type="Proteomes" id="UP000770785"/>
    </source>
</evidence>
<proteinExistence type="predicted"/>
<feature type="chain" id="PRO_5045146060" description="T9SS type A sorting domain-containing protein" evidence="1">
    <location>
        <begin position="31"/>
        <end position="290"/>
    </location>
</feature>
<dbReference type="EMBL" id="JAATJH010000002">
    <property type="protein sequence ID" value="NJC26526.1"/>
    <property type="molecule type" value="Genomic_DNA"/>
</dbReference>
<evidence type="ECO:0008006" key="4">
    <source>
        <dbReference type="Google" id="ProtNLM"/>
    </source>
</evidence>
<keyword evidence="1" id="KW-0732">Signal</keyword>